<evidence type="ECO:0000313" key="3">
    <source>
        <dbReference type="Proteomes" id="UP000521676"/>
    </source>
</evidence>
<protein>
    <submittedName>
        <fullName evidence="1">Uncharacterized protein</fullName>
    </submittedName>
</protein>
<dbReference type="EMBL" id="CP128399">
    <property type="protein sequence ID" value="WJW66295.1"/>
    <property type="molecule type" value="Genomic_DNA"/>
</dbReference>
<dbReference type="AlphaFoldDB" id="A0A8T7LU51"/>
<sequence length="145" mass="16825">MPDVSLIRQLQNHREEIISKQVEALLKQRQKIESETALSERAEIALSGVLAYIQNRDRKEVARLIDSIRRHFSSYNSELATSSFEFTAQVIIELTNLSEILKQIMTRELSPKHRMVKKLEVRMDSLILLVQLVSNSSLIFQPRHN</sequence>
<dbReference type="RefSeq" id="WP_341468179.1">
    <property type="nucleotide sequence ID" value="NZ_CP128399.1"/>
</dbReference>
<evidence type="ECO:0000313" key="1">
    <source>
        <dbReference type="EMBL" id="NWJ44403.1"/>
    </source>
</evidence>
<name>A0A8T7LU51_9CHLR</name>
<reference evidence="2" key="2">
    <citation type="journal article" date="2024" name="Nature">
        <title>Anoxygenic phototroph of the Chloroflexota uses a type I reaction centre.</title>
        <authorList>
            <person name="Tsuji J.M."/>
            <person name="Shaw N.A."/>
            <person name="Nagashima S."/>
            <person name="Venkiteswaran J.J."/>
            <person name="Schiff S.L."/>
            <person name="Watanabe T."/>
            <person name="Fukui M."/>
            <person name="Hanada S."/>
            <person name="Tank M."/>
            <person name="Neufeld J.D."/>
        </authorList>
    </citation>
    <scope>NUCLEOTIDE SEQUENCE</scope>
    <source>
        <strain evidence="2">L227-S17</strain>
    </source>
</reference>
<dbReference type="Proteomes" id="UP000521676">
    <property type="component" value="Unassembled WGS sequence"/>
</dbReference>
<keyword evidence="4" id="KW-1185">Reference proteome</keyword>
<evidence type="ECO:0000313" key="2">
    <source>
        <dbReference type="EMBL" id="WJW66295.1"/>
    </source>
</evidence>
<accession>A0A8T7LU51</accession>
<reference evidence="1 3" key="1">
    <citation type="submission" date="2020-06" db="EMBL/GenBank/DDBJ databases">
        <title>Anoxygenic phototrophic Chloroflexota member uses a Type I reaction center.</title>
        <authorList>
            <person name="Tsuji J.M."/>
            <person name="Shaw N.A."/>
            <person name="Nagashima S."/>
            <person name="Venkiteswaran J."/>
            <person name="Schiff S.L."/>
            <person name="Hanada S."/>
            <person name="Tank M."/>
            <person name="Neufeld J.D."/>
        </authorList>
    </citation>
    <scope>NUCLEOTIDE SEQUENCE [LARGE SCALE GENOMIC DNA]</scope>
    <source>
        <strain evidence="1">L227-S17</strain>
    </source>
</reference>
<evidence type="ECO:0000313" key="4">
    <source>
        <dbReference type="Proteomes" id="UP001431572"/>
    </source>
</evidence>
<dbReference type="EMBL" id="JACATZ010000001">
    <property type="protein sequence ID" value="NWJ44403.1"/>
    <property type="molecule type" value="Genomic_DNA"/>
</dbReference>
<organism evidence="1 3">
    <name type="scientific">Candidatus Chlorohelix allophototropha</name>
    <dbReference type="NCBI Taxonomy" id="3003348"/>
    <lineage>
        <taxon>Bacteria</taxon>
        <taxon>Bacillati</taxon>
        <taxon>Chloroflexota</taxon>
        <taxon>Chloroflexia</taxon>
        <taxon>Candidatus Chloroheliales</taxon>
        <taxon>Candidatus Chloroheliaceae</taxon>
        <taxon>Candidatus Chlorohelix</taxon>
    </lineage>
</organism>
<proteinExistence type="predicted"/>
<dbReference type="Proteomes" id="UP001431572">
    <property type="component" value="Chromosome 1"/>
</dbReference>
<gene>
    <name evidence="1" type="ORF">HXX08_00850</name>
    <name evidence="2" type="ORF">OZ401_002089</name>
</gene>